<dbReference type="SUPFAM" id="SSF55781">
    <property type="entry name" value="GAF domain-like"/>
    <property type="match status" value="1"/>
</dbReference>
<dbReference type="Pfam" id="PF02518">
    <property type="entry name" value="HATPase_c"/>
    <property type="match status" value="1"/>
</dbReference>
<dbReference type="InterPro" id="IPR005467">
    <property type="entry name" value="His_kinase_dom"/>
</dbReference>
<dbReference type="Gene3D" id="1.10.287.130">
    <property type="match status" value="1"/>
</dbReference>
<evidence type="ECO:0000256" key="8">
    <source>
        <dbReference type="ARBA" id="ARBA00022741"/>
    </source>
</evidence>
<dbReference type="Gene3D" id="1.20.120.960">
    <property type="entry name" value="Histidine kinase NarX, sensor domain"/>
    <property type="match status" value="1"/>
</dbReference>
<dbReference type="InterPro" id="IPR042295">
    <property type="entry name" value="NarX-like_N_sf"/>
</dbReference>
<comment type="subcellular location">
    <subcellularLocation>
        <location evidence="2">Cell inner membrane</location>
        <topology evidence="2">Multi-pass membrane protein</topology>
    </subcellularLocation>
</comment>
<dbReference type="Pfam" id="PF00672">
    <property type="entry name" value="HAMP"/>
    <property type="match status" value="1"/>
</dbReference>
<reference evidence="18" key="1">
    <citation type="journal article" date="2014" name="Int. J. Syst. Evol. Microbiol.">
        <title>Complete genome sequence of Corynebacterium casei LMG S-19264T (=DSM 44701T), isolated from a smear-ripened cheese.</title>
        <authorList>
            <consortium name="US DOE Joint Genome Institute (JGI-PGF)"/>
            <person name="Walter F."/>
            <person name="Albersmeier A."/>
            <person name="Kalinowski J."/>
            <person name="Ruckert C."/>
        </authorList>
    </citation>
    <scope>NUCLEOTIDE SEQUENCE</scope>
    <source>
        <strain evidence="18">CGMCC 1.7086</strain>
    </source>
</reference>
<evidence type="ECO:0000256" key="11">
    <source>
        <dbReference type="ARBA" id="ARBA00022989"/>
    </source>
</evidence>
<evidence type="ECO:0000259" key="17">
    <source>
        <dbReference type="PROSITE" id="PS50885"/>
    </source>
</evidence>
<dbReference type="PANTHER" id="PTHR24421:SF10">
    <property type="entry name" value="NITRATE_NITRITE SENSOR PROTEIN NARQ"/>
    <property type="match status" value="1"/>
</dbReference>
<organism evidence="18 19">
    <name type="scientific">Bowmanella pacifica</name>
    <dbReference type="NCBI Taxonomy" id="502051"/>
    <lineage>
        <taxon>Bacteria</taxon>
        <taxon>Pseudomonadati</taxon>
        <taxon>Pseudomonadota</taxon>
        <taxon>Gammaproteobacteria</taxon>
        <taxon>Alteromonadales</taxon>
        <taxon>Alteromonadaceae</taxon>
        <taxon>Bowmanella</taxon>
    </lineage>
</organism>
<dbReference type="CDD" id="cd06225">
    <property type="entry name" value="HAMP"/>
    <property type="match status" value="1"/>
</dbReference>
<reference evidence="18" key="2">
    <citation type="submission" date="2020-09" db="EMBL/GenBank/DDBJ databases">
        <authorList>
            <person name="Sun Q."/>
            <person name="Zhou Y."/>
        </authorList>
    </citation>
    <scope>NUCLEOTIDE SEQUENCE</scope>
    <source>
        <strain evidence="18">CGMCC 1.7086</strain>
    </source>
</reference>
<evidence type="ECO:0000256" key="5">
    <source>
        <dbReference type="ARBA" id="ARBA00022553"/>
    </source>
</evidence>
<dbReference type="InterPro" id="IPR003594">
    <property type="entry name" value="HATPase_dom"/>
</dbReference>
<evidence type="ECO:0000256" key="3">
    <source>
        <dbReference type="ARBA" id="ARBA00022475"/>
    </source>
</evidence>
<keyword evidence="8 14" id="KW-0547">Nucleotide-binding</keyword>
<dbReference type="Pfam" id="PF07730">
    <property type="entry name" value="HisKA_3"/>
    <property type="match status" value="1"/>
</dbReference>
<keyword evidence="4 14" id="KW-0997">Cell inner membrane</keyword>
<dbReference type="CDD" id="cd16917">
    <property type="entry name" value="HATPase_UhpB-NarQ-NarX-like"/>
    <property type="match status" value="1"/>
</dbReference>
<dbReference type="InterPro" id="IPR029095">
    <property type="entry name" value="NarX-like_N"/>
</dbReference>
<dbReference type="InterPro" id="IPR016380">
    <property type="entry name" value="Sig_transdc_His_kin_NarX/NarQ"/>
</dbReference>
<feature type="transmembrane region" description="Helical" evidence="15">
    <location>
        <begin position="20"/>
        <end position="41"/>
    </location>
</feature>
<keyword evidence="6 14" id="KW-0808">Transferase</keyword>
<dbReference type="GO" id="GO:0005886">
    <property type="term" value="C:plasma membrane"/>
    <property type="evidence" value="ECO:0007669"/>
    <property type="project" value="UniProtKB-SubCell"/>
</dbReference>
<dbReference type="GO" id="GO:0046983">
    <property type="term" value="F:protein dimerization activity"/>
    <property type="evidence" value="ECO:0007669"/>
    <property type="project" value="UniProtKB-UniRule"/>
</dbReference>
<dbReference type="SMART" id="SM00304">
    <property type="entry name" value="HAMP"/>
    <property type="match status" value="1"/>
</dbReference>
<dbReference type="GO" id="GO:0000155">
    <property type="term" value="F:phosphorelay sensor kinase activity"/>
    <property type="evidence" value="ECO:0007669"/>
    <property type="project" value="UniProtKB-UniRule"/>
</dbReference>
<dbReference type="SUPFAM" id="SSF55874">
    <property type="entry name" value="ATPase domain of HSP90 chaperone/DNA topoisomerase II/histidine kinase"/>
    <property type="match status" value="1"/>
</dbReference>
<comment type="catalytic activity">
    <reaction evidence="1 14">
        <text>ATP + protein L-histidine = ADP + protein N-phospho-L-histidine.</text>
        <dbReference type="EC" id="2.7.13.3"/>
    </reaction>
</comment>
<dbReference type="InterPro" id="IPR036890">
    <property type="entry name" value="HATPase_C_sf"/>
</dbReference>
<feature type="transmembrane region" description="Helical" evidence="15">
    <location>
        <begin position="174"/>
        <end position="194"/>
    </location>
</feature>
<keyword evidence="5" id="KW-0597">Phosphoprotein</keyword>
<keyword evidence="3 14" id="KW-1003">Cell membrane</keyword>
<evidence type="ECO:0000313" key="18">
    <source>
        <dbReference type="EMBL" id="GGO70582.1"/>
    </source>
</evidence>
<comment type="caution">
    <text evidence="18">The sequence shown here is derived from an EMBL/GenBank/DDBJ whole genome shotgun (WGS) entry which is preliminary data.</text>
</comment>
<keyword evidence="9 14" id="KW-0418">Kinase</keyword>
<dbReference type="EMBL" id="BMLS01000003">
    <property type="protein sequence ID" value="GGO70582.1"/>
    <property type="molecule type" value="Genomic_DNA"/>
</dbReference>
<dbReference type="Gene3D" id="1.20.5.1930">
    <property type="match status" value="1"/>
</dbReference>
<accession>A0A917YZ18</accession>
<keyword evidence="19" id="KW-1185">Reference proteome</keyword>
<proteinExistence type="predicted"/>
<evidence type="ECO:0000256" key="1">
    <source>
        <dbReference type="ARBA" id="ARBA00000085"/>
    </source>
</evidence>
<dbReference type="InterPro" id="IPR050482">
    <property type="entry name" value="Sensor_HK_TwoCompSys"/>
</dbReference>
<dbReference type="PROSITE" id="PS50109">
    <property type="entry name" value="HIS_KIN"/>
    <property type="match status" value="1"/>
</dbReference>
<dbReference type="PROSITE" id="PS50885">
    <property type="entry name" value="HAMP"/>
    <property type="match status" value="1"/>
</dbReference>
<evidence type="ECO:0000256" key="9">
    <source>
        <dbReference type="ARBA" id="ARBA00022777"/>
    </source>
</evidence>
<dbReference type="GO" id="GO:0005524">
    <property type="term" value="F:ATP binding"/>
    <property type="evidence" value="ECO:0007669"/>
    <property type="project" value="UniProtKB-UniRule"/>
</dbReference>
<evidence type="ECO:0000259" key="16">
    <source>
        <dbReference type="PROSITE" id="PS50109"/>
    </source>
</evidence>
<protein>
    <recommendedName>
        <fullName evidence="14">Sensor protein</fullName>
        <ecNumber evidence="14">2.7.13.3</ecNumber>
    </recommendedName>
</protein>
<keyword evidence="12 14" id="KW-0902">Two-component regulatory system</keyword>
<gene>
    <name evidence="18" type="primary">narX</name>
    <name evidence="18" type="ORF">GCM10010982_24440</name>
</gene>
<evidence type="ECO:0000256" key="10">
    <source>
        <dbReference type="ARBA" id="ARBA00022840"/>
    </source>
</evidence>
<keyword evidence="7 15" id="KW-0812">Transmembrane</keyword>
<evidence type="ECO:0000256" key="7">
    <source>
        <dbReference type="ARBA" id="ARBA00022692"/>
    </source>
</evidence>
<dbReference type="SUPFAM" id="SSF158472">
    <property type="entry name" value="HAMP domain-like"/>
    <property type="match status" value="1"/>
</dbReference>
<dbReference type="InterPro" id="IPR003660">
    <property type="entry name" value="HAMP_dom"/>
</dbReference>
<evidence type="ECO:0000256" key="15">
    <source>
        <dbReference type="SAM" id="Phobius"/>
    </source>
</evidence>
<evidence type="ECO:0000256" key="12">
    <source>
        <dbReference type="ARBA" id="ARBA00023012"/>
    </source>
</evidence>
<dbReference type="PIRSF" id="PIRSF003167">
    <property type="entry name" value="STHK_NarX/NarQ"/>
    <property type="match status" value="1"/>
</dbReference>
<dbReference type="EC" id="2.7.13.3" evidence="14"/>
<evidence type="ECO:0000256" key="13">
    <source>
        <dbReference type="ARBA" id="ARBA00023136"/>
    </source>
</evidence>
<dbReference type="SMART" id="SM00387">
    <property type="entry name" value="HATPase_c"/>
    <property type="match status" value="1"/>
</dbReference>
<dbReference type="CDD" id="cd19408">
    <property type="entry name" value="NarX_NarQ_sensor"/>
    <property type="match status" value="1"/>
</dbReference>
<evidence type="ECO:0000256" key="14">
    <source>
        <dbReference type="PIRNR" id="PIRNR003167"/>
    </source>
</evidence>
<evidence type="ECO:0000256" key="6">
    <source>
        <dbReference type="ARBA" id="ARBA00022679"/>
    </source>
</evidence>
<name>A0A917YZ18_9ALTE</name>
<evidence type="ECO:0000313" key="19">
    <source>
        <dbReference type="Proteomes" id="UP000606935"/>
    </source>
</evidence>
<dbReference type="InterPro" id="IPR011712">
    <property type="entry name" value="Sig_transdc_His_kin_sub3_dim/P"/>
</dbReference>
<keyword evidence="13 14" id="KW-0472">Membrane</keyword>
<evidence type="ECO:0000256" key="2">
    <source>
        <dbReference type="ARBA" id="ARBA00004429"/>
    </source>
</evidence>
<sequence>MPLTGKAMLKQLNRSIVFRIGLMMFVISLLAVVSMASSVFISDSAESDAYAINLSGTLRMQSYQIVISLMREDLAADERQQRLAKQIQLFDQTLHLPTLQRPAMAKQASEHFQLYESIESRWQARIKPNISSATLQPDLLLNLLNETDAMVKDIDRLVQLHQHHAEQNVATIRLIQGLALLLTALLMIVAMFIISRHIKQPLAQLTQIARQIGRGDFTGRAPDHGHDELALLGHTLNHMSDAISRSHSLMERKVQEKTIRLQQSNQSMELLYNISNSLQESLNHPSEFGPLLNRLAKITGLSDLDLCMMTASGNTPYEHLMTKDKILPSRCINKDCNGCMNANPPTDNKLTFPLTRASTNYGVLVCQLQPGQKLETWQMRLLKSVADQFAVSLSLRDQQEQSRRLVLMHERTVIARELHDSLAQALSYLKIQVARLEKLLKQPNGADKAAPVIDELKTGLSSAYRELRELLTTFRLKMDGQSLRAAMEQSLLQLQERSDSIRFSLEFDVDNLPFSPNEEIHLLQITREASQNALHHSGGNEVVVSLQRDASTPSHIKLSIRDNGVGIENDPGKLNHYGLAIMRERSRNLGGELNVQRHPKGGTLVSFEFEPEYYAQRKDEVTGT</sequence>
<feature type="domain" description="HAMP" evidence="17">
    <location>
        <begin position="196"/>
        <end position="248"/>
    </location>
</feature>
<keyword evidence="11 15" id="KW-1133">Transmembrane helix</keyword>
<dbReference type="Pfam" id="PF13675">
    <property type="entry name" value="PilJ"/>
    <property type="match status" value="1"/>
</dbReference>
<dbReference type="AlphaFoldDB" id="A0A917YZ18"/>
<dbReference type="Proteomes" id="UP000606935">
    <property type="component" value="Unassembled WGS sequence"/>
</dbReference>
<dbReference type="PANTHER" id="PTHR24421">
    <property type="entry name" value="NITRATE/NITRITE SENSOR PROTEIN NARX-RELATED"/>
    <property type="match status" value="1"/>
</dbReference>
<keyword evidence="10 14" id="KW-0067">ATP-binding</keyword>
<feature type="domain" description="Histidine kinase" evidence="16">
    <location>
        <begin position="413"/>
        <end position="613"/>
    </location>
</feature>
<dbReference type="Gene3D" id="3.30.565.10">
    <property type="entry name" value="Histidine kinase-like ATPase, C-terminal domain"/>
    <property type="match status" value="1"/>
</dbReference>
<evidence type="ECO:0000256" key="4">
    <source>
        <dbReference type="ARBA" id="ARBA00022519"/>
    </source>
</evidence>